<sequence>MRLGNPITFLRLGCSENFVQSQSLRRAQDTRKQFLSMMDKYKLDVVSARKNFKKLRKAMTAGLFFLQLERPAGGLRDLSPQPAIMHPPKQWSFSETTRLGDLP</sequence>
<dbReference type="EMBL" id="GGEC01074962">
    <property type="protein sequence ID" value="MBX55446.1"/>
    <property type="molecule type" value="Transcribed_RNA"/>
</dbReference>
<organism evidence="1">
    <name type="scientific">Rhizophora mucronata</name>
    <name type="common">Asiatic mangrove</name>
    <dbReference type="NCBI Taxonomy" id="61149"/>
    <lineage>
        <taxon>Eukaryota</taxon>
        <taxon>Viridiplantae</taxon>
        <taxon>Streptophyta</taxon>
        <taxon>Embryophyta</taxon>
        <taxon>Tracheophyta</taxon>
        <taxon>Spermatophyta</taxon>
        <taxon>Magnoliopsida</taxon>
        <taxon>eudicotyledons</taxon>
        <taxon>Gunneridae</taxon>
        <taxon>Pentapetalae</taxon>
        <taxon>rosids</taxon>
        <taxon>fabids</taxon>
        <taxon>Malpighiales</taxon>
        <taxon>Rhizophoraceae</taxon>
        <taxon>Rhizophora</taxon>
    </lineage>
</organism>
<name>A0A2P2PL27_RHIMU</name>
<dbReference type="AlphaFoldDB" id="A0A2P2PL27"/>
<proteinExistence type="predicted"/>
<evidence type="ECO:0000313" key="1">
    <source>
        <dbReference type="EMBL" id="MBX55446.1"/>
    </source>
</evidence>
<reference evidence="1" key="1">
    <citation type="submission" date="2018-02" db="EMBL/GenBank/DDBJ databases">
        <title>Rhizophora mucronata_Transcriptome.</title>
        <authorList>
            <person name="Meera S.P."/>
            <person name="Sreeshan A."/>
            <person name="Augustine A."/>
        </authorList>
    </citation>
    <scope>NUCLEOTIDE SEQUENCE</scope>
    <source>
        <tissue evidence="1">Leaf</tissue>
    </source>
</reference>
<accession>A0A2P2PL27</accession>
<protein>
    <submittedName>
        <fullName evidence="1">Uncharacterized protein</fullName>
    </submittedName>
</protein>